<dbReference type="AlphaFoldDB" id="A0A7I8BQI6"/>
<sequence length="579" mass="62324">MRDLSGPQPEELRDPNFHYVNPVESDGTASVLSSGTEQMFPYLPEREVERTRPFGKETQWAAGQVMFTMGHPAPGLVVMLKGFVRVIRRDAMGRVHRIFEYRAGQFLGEIAQLFGHPCLGDGIVVEDTTAIVIQSLDLRRLLVMEAELGEKIMRALILRRLGLIERGSGPVLIGDSSDARLISLQDLLRRNSYPYTLIDAREDPDTVELLQRISATKADFPIVVCPDGTVLRAPDENRVATALGWLPDFDPDHVYDTVIVGAGPAGLAAAVYAASEGLSVAIFDSWGPGGQAGTSARIENYLGFPAGISGQALTGRAFMQAQKFGVHISIPTRINTLCCDCMPLEVELEGGRRVASHTVVIASGAAYVRPSIAGLERLTGRGVFFGTSPVEAKLCRGLEVVLVGGGNSAGQGVVYLASHAEHVHLLIRGHRLEEHMSQYLIDRITGLANVTLYTETEVVSLTDDSAGLSEVNCKGPRGPLSFSVRHLFLFTGAQPNTRWLEDCSVTTDAKGFVLTGAEARPGYDDGTHTLETSVNGVFAIGEVRYGSIKRVSAAVGEGAAVVAQIHGVLGERRARAKAN</sequence>
<keyword evidence="1" id="KW-0285">Flavoprotein</keyword>
<protein>
    <submittedName>
        <fullName evidence="4">Thioredoxin reductase</fullName>
    </submittedName>
</protein>
<evidence type="ECO:0000313" key="5">
    <source>
        <dbReference type="Proteomes" id="UP000510888"/>
    </source>
</evidence>
<feature type="domain" description="Cyclic nucleotide-binding" evidence="3">
    <location>
        <begin position="39"/>
        <end position="159"/>
    </location>
</feature>
<dbReference type="Gene3D" id="2.60.120.10">
    <property type="entry name" value="Jelly Rolls"/>
    <property type="match status" value="1"/>
</dbReference>
<evidence type="ECO:0000256" key="2">
    <source>
        <dbReference type="ARBA" id="ARBA00023002"/>
    </source>
</evidence>
<dbReference type="PROSITE" id="PS50042">
    <property type="entry name" value="CNMP_BINDING_3"/>
    <property type="match status" value="1"/>
</dbReference>
<dbReference type="InterPro" id="IPR000595">
    <property type="entry name" value="cNMP-bd_dom"/>
</dbReference>
<reference evidence="4 5" key="1">
    <citation type="journal article" date="2020" name="Genes (Basel)">
        <title>Genomic Comparison of Insect Gut Symbionts from Divergent Burkholderia Subclades.</title>
        <authorList>
            <person name="Takeshita K."/>
            <person name="Kikuchi Y."/>
        </authorList>
    </citation>
    <scope>NUCLEOTIDE SEQUENCE [LARGE SCALE GENOMIC DNA]</scope>
    <source>
        <strain evidence="4 5">PGU16</strain>
    </source>
</reference>
<dbReference type="RefSeq" id="WP_180724539.1">
    <property type="nucleotide sequence ID" value="NZ_AP023175.1"/>
</dbReference>
<keyword evidence="5" id="KW-1185">Reference proteome</keyword>
<dbReference type="CDD" id="cd00038">
    <property type="entry name" value="CAP_ED"/>
    <property type="match status" value="1"/>
</dbReference>
<dbReference type="GO" id="GO:0016491">
    <property type="term" value="F:oxidoreductase activity"/>
    <property type="evidence" value="ECO:0007669"/>
    <property type="project" value="UniProtKB-KW"/>
</dbReference>
<dbReference type="Gene3D" id="3.40.30.10">
    <property type="entry name" value="Glutaredoxin"/>
    <property type="match status" value="1"/>
</dbReference>
<keyword evidence="2" id="KW-0560">Oxidoreductase</keyword>
<dbReference type="Gene3D" id="3.50.50.60">
    <property type="entry name" value="FAD/NAD(P)-binding domain"/>
    <property type="match status" value="2"/>
</dbReference>
<dbReference type="Pfam" id="PF00027">
    <property type="entry name" value="cNMP_binding"/>
    <property type="match status" value="1"/>
</dbReference>
<dbReference type="InterPro" id="IPR018490">
    <property type="entry name" value="cNMP-bd_dom_sf"/>
</dbReference>
<dbReference type="PRINTS" id="PR00469">
    <property type="entry name" value="PNDRDTASEII"/>
</dbReference>
<gene>
    <name evidence="4" type="ORF">PPGU16_39690</name>
</gene>
<dbReference type="KEGG" id="plad:PPGU16_39690"/>
<dbReference type="InterPro" id="IPR036188">
    <property type="entry name" value="FAD/NAD-bd_sf"/>
</dbReference>
<dbReference type="PANTHER" id="PTHR48105">
    <property type="entry name" value="THIOREDOXIN REDUCTASE 1-RELATED-RELATED"/>
    <property type="match status" value="1"/>
</dbReference>
<evidence type="ECO:0000313" key="4">
    <source>
        <dbReference type="EMBL" id="BCF90902.1"/>
    </source>
</evidence>
<dbReference type="EMBL" id="AP023175">
    <property type="protein sequence ID" value="BCF90902.1"/>
    <property type="molecule type" value="Genomic_DNA"/>
</dbReference>
<dbReference type="Pfam" id="PF07992">
    <property type="entry name" value="Pyr_redox_2"/>
    <property type="match status" value="1"/>
</dbReference>
<dbReference type="SUPFAM" id="SSF51206">
    <property type="entry name" value="cAMP-binding domain-like"/>
    <property type="match status" value="1"/>
</dbReference>
<name>A0A7I8BQI6_9BURK</name>
<dbReference type="Proteomes" id="UP000510888">
    <property type="component" value="Chromosome 2"/>
</dbReference>
<dbReference type="InterPro" id="IPR023753">
    <property type="entry name" value="FAD/NAD-binding_dom"/>
</dbReference>
<accession>A0A7I8BQI6</accession>
<evidence type="ECO:0000259" key="3">
    <source>
        <dbReference type="PROSITE" id="PS50042"/>
    </source>
</evidence>
<dbReference type="PRINTS" id="PR00368">
    <property type="entry name" value="FADPNR"/>
</dbReference>
<proteinExistence type="predicted"/>
<organism evidence="4 5">
    <name type="scientific">Paraburkholderia largidicola</name>
    <dbReference type="NCBI Taxonomy" id="3014751"/>
    <lineage>
        <taxon>Bacteria</taxon>
        <taxon>Pseudomonadati</taxon>
        <taxon>Pseudomonadota</taxon>
        <taxon>Betaproteobacteria</taxon>
        <taxon>Burkholderiales</taxon>
        <taxon>Burkholderiaceae</taxon>
        <taxon>Paraburkholderia</taxon>
    </lineage>
</organism>
<dbReference type="InterPro" id="IPR050097">
    <property type="entry name" value="Ferredoxin-NADP_redctase_2"/>
</dbReference>
<evidence type="ECO:0000256" key="1">
    <source>
        <dbReference type="ARBA" id="ARBA00022630"/>
    </source>
</evidence>
<dbReference type="InterPro" id="IPR014710">
    <property type="entry name" value="RmlC-like_jellyroll"/>
</dbReference>
<dbReference type="SUPFAM" id="SSF51905">
    <property type="entry name" value="FAD/NAD(P)-binding domain"/>
    <property type="match status" value="1"/>
</dbReference>